<sequence>SSQSIFLFNPTIYLVAGNNKSTYHN</sequence>
<feature type="non-terminal residue" evidence="1">
    <location>
        <position position="1"/>
    </location>
</feature>
<organism evidence="1">
    <name type="scientific">Zea mays</name>
    <name type="common">Maize</name>
    <dbReference type="NCBI Taxonomy" id="4577"/>
    <lineage>
        <taxon>Eukaryota</taxon>
        <taxon>Viridiplantae</taxon>
        <taxon>Streptophyta</taxon>
        <taxon>Embryophyta</taxon>
        <taxon>Tracheophyta</taxon>
        <taxon>Spermatophyta</taxon>
        <taxon>Magnoliopsida</taxon>
        <taxon>Liliopsida</taxon>
        <taxon>Poales</taxon>
        <taxon>Poaceae</taxon>
        <taxon>PACMAD clade</taxon>
        <taxon>Panicoideae</taxon>
        <taxon>Andropogonodae</taxon>
        <taxon>Andropogoneae</taxon>
        <taxon>Tripsacinae</taxon>
        <taxon>Zea</taxon>
    </lineage>
</organism>
<evidence type="ECO:0000313" key="1">
    <source>
        <dbReference type="EMBL" id="PWZ28865.1"/>
    </source>
</evidence>
<gene>
    <name evidence="1" type="ORF">Zm00014a_024363</name>
</gene>
<reference evidence="1" key="1">
    <citation type="journal article" date="2018" name="Nat. Genet.">
        <title>Extensive intraspecific gene order and gene structural variations between Mo17 and other maize genomes.</title>
        <authorList>
            <person name="Sun S."/>
            <person name="Zhou Y."/>
            <person name="Chen J."/>
            <person name="Shi J."/>
            <person name="Zhao H."/>
            <person name="Zhao H."/>
            <person name="Song W."/>
            <person name="Zhang M."/>
            <person name="Cui Y."/>
            <person name="Dong X."/>
            <person name="Liu H."/>
            <person name="Ma X."/>
            <person name="Jiao Y."/>
            <person name="Wang B."/>
            <person name="Wei X."/>
            <person name="Stein J.C."/>
            <person name="Glaubitz J.C."/>
            <person name="Lu F."/>
            <person name="Yu G."/>
            <person name="Liang C."/>
            <person name="Fengler K."/>
            <person name="Li B."/>
            <person name="Rafalski A."/>
            <person name="Schnable P.S."/>
            <person name="Ware D.H."/>
            <person name="Buckler E.S."/>
            <person name="Lai J."/>
        </authorList>
    </citation>
    <scope>NUCLEOTIDE SEQUENCE [LARGE SCALE GENOMIC DNA]</scope>
    <source>
        <tissue evidence="1">Seedling</tissue>
    </source>
</reference>
<name>A0A3L6F6W2_MAIZE</name>
<accession>A0A3L6F6W2</accession>
<proteinExistence type="predicted"/>
<dbReference type="Proteomes" id="UP000251960">
    <property type="component" value="Chromosome 4"/>
</dbReference>
<protein>
    <submittedName>
        <fullName evidence="1">Uncharacterized protein</fullName>
    </submittedName>
</protein>
<dbReference type="EMBL" id="NCVQ01000005">
    <property type="protein sequence ID" value="PWZ28865.1"/>
    <property type="molecule type" value="Genomic_DNA"/>
</dbReference>
<dbReference type="AlphaFoldDB" id="A0A3L6F6W2"/>
<comment type="caution">
    <text evidence="1">The sequence shown here is derived from an EMBL/GenBank/DDBJ whole genome shotgun (WGS) entry which is preliminary data.</text>
</comment>